<proteinExistence type="predicted"/>
<gene>
    <name evidence="1" type="ORF">LP030-3_012</name>
</gene>
<keyword evidence="2" id="KW-1185">Reference proteome</keyword>
<dbReference type="Proteomes" id="UP000026992">
    <property type="component" value="Segment"/>
</dbReference>
<evidence type="ECO:0000313" key="2">
    <source>
        <dbReference type="Proteomes" id="UP000026992"/>
    </source>
</evidence>
<organism evidence="1 2">
    <name type="scientific">Listeria phage LP-030-3</name>
    <dbReference type="NCBI Taxonomy" id="1458852"/>
    <lineage>
        <taxon>Viruses</taxon>
        <taxon>Duplodnaviria</taxon>
        <taxon>Heunggongvirae</taxon>
        <taxon>Uroviricota</taxon>
        <taxon>Caudoviricetes</taxon>
        <taxon>Aquingentivirus</taxon>
        <taxon>Aquingentivirus LP0303</taxon>
    </lineage>
</organism>
<dbReference type="RefSeq" id="YP_009044658.1">
    <property type="nucleotide sequence ID" value="NC_024384.1"/>
</dbReference>
<evidence type="ECO:0000313" key="1">
    <source>
        <dbReference type="EMBL" id="AHL18718.1"/>
    </source>
</evidence>
<protein>
    <submittedName>
        <fullName evidence="1">Uncharacterized protein</fullName>
    </submittedName>
</protein>
<dbReference type="OrthoDB" id="17317at10239"/>
<dbReference type="KEGG" id="vg:19735769"/>
<reference evidence="1 2" key="1">
    <citation type="journal article" date="2014" name="Appl. Environ. Microbiol.">
        <title>Comparative genomic and morphological analysis of Listeria phages isolated from farm environments.</title>
        <authorList>
            <person name="Denes T."/>
            <person name="Vongkamjan K."/>
            <person name="Ackermann H.W."/>
            <person name="Moreno Switt A.I."/>
            <person name="Wiedmann M."/>
            <person name="den Bakker H.C."/>
        </authorList>
    </citation>
    <scope>NUCLEOTIDE SEQUENCE [LARGE SCALE GENOMIC DNA]</scope>
</reference>
<dbReference type="GeneID" id="19735769"/>
<name>A0A059T5D9_9CAUD</name>
<accession>A0A059T5D9</accession>
<dbReference type="EMBL" id="KJ094022">
    <property type="protein sequence ID" value="AHL18718.1"/>
    <property type="molecule type" value="Genomic_DNA"/>
</dbReference>
<sequence length="96" mass="11258">MILYGVVTYDEATEWTTDLLTAKKWVENAKQVFCDGEVDEDYYVKLIKLDVEAFLYDKYDKETDLSDQLHDEAETLKEYHLSLDDDGTYMVKEVAK</sequence>